<reference evidence="5" key="1">
    <citation type="journal article" date="2020" name="mSystems">
        <title>Genome- and Community-Level Interaction Insights into Carbon Utilization and Element Cycling Functions of Hydrothermarchaeota in Hydrothermal Sediment.</title>
        <authorList>
            <person name="Zhou Z."/>
            <person name="Liu Y."/>
            <person name="Xu W."/>
            <person name="Pan J."/>
            <person name="Luo Z.H."/>
            <person name="Li M."/>
        </authorList>
    </citation>
    <scope>NUCLEOTIDE SEQUENCE [LARGE SCALE GENOMIC DNA]</scope>
    <source>
        <strain evidence="5">SpSt-210</strain>
    </source>
</reference>
<feature type="domain" description="Zinc-ribbon" evidence="4">
    <location>
        <begin position="2"/>
        <end position="24"/>
    </location>
</feature>
<comment type="caution">
    <text evidence="5">The sequence shown here is derived from an EMBL/GenBank/DDBJ whole genome shotgun (WGS) entry which is preliminary data.</text>
</comment>
<proteinExistence type="predicted"/>
<feature type="coiled-coil region" evidence="1">
    <location>
        <begin position="151"/>
        <end position="255"/>
    </location>
</feature>
<gene>
    <name evidence="5" type="ORF">ENP34_11915</name>
</gene>
<feature type="region of interest" description="Disordered" evidence="2">
    <location>
        <begin position="56"/>
        <end position="111"/>
    </location>
</feature>
<keyword evidence="3" id="KW-1133">Transmembrane helix</keyword>
<evidence type="ECO:0000313" key="5">
    <source>
        <dbReference type="EMBL" id="HEG92125.1"/>
    </source>
</evidence>
<organism evidence="5">
    <name type="scientific">Thermorudis peleae</name>
    <dbReference type="NCBI Taxonomy" id="1382356"/>
    <lineage>
        <taxon>Bacteria</taxon>
        <taxon>Pseudomonadati</taxon>
        <taxon>Thermomicrobiota</taxon>
        <taxon>Thermomicrobia</taxon>
        <taxon>Thermomicrobia incertae sedis</taxon>
        <taxon>Thermorudis</taxon>
    </lineage>
</organism>
<feature type="transmembrane region" description="Helical" evidence="3">
    <location>
        <begin position="121"/>
        <end position="142"/>
    </location>
</feature>
<accession>A0A831X996</accession>
<sequence length="325" mass="35094">MFCPQCGAEAVPGARYCTGCGAKLPSELAQSNEQLETVPGPLPAGTAGALAEQVAMEPADAPKDQQSEPAVIPFPSRSLEQVSQRPAPLEAREPKPQDQPEAGETRARPASRSLATGAVRWLAALSVALLLTLGIGTALALTEVSRRDQLIRDHERQAAALIEANLAYQDQVSALVGERDRLAQERTALTKERDALVAERDALNATIDDLESTVAEYQKQVADLNARLGEQGRQLTQAREEASRQQTRAEEAEAFGVIMSQVVALDNEIHAEFERLFNAVADMNKAYRSGNSVGYFAAYEAALKSAARLDQLFAERARLLAQIGY</sequence>
<evidence type="ECO:0000256" key="2">
    <source>
        <dbReference type="SAM" id="MobiDB-lite"/>
    </source>
</evidence>
<dbReference type="AlphaFoldDB" id="A0A831X996"/>
<dbReference type="InterPro" id="IPR026870">
    <property type="entry name" value="Zinc_ribbon_dom"/>
</dbReference>
<name>A0A831X996_9BACT</name>
<dbReference type="EMBL" id="DSIY01000276">
    <property type="protein sequence ID" value="HEG92125.1"/>
    <property type="molecule type" value="Genomic_DNA"/>
</dbReference>
<keyword evidence="3" id="KW-0472">Membrane</keyword>
<dbReference type="Gene3D" id="1.10.287.1490">
    <property type="match status" value="1"/>
</dbReference>
<keyword evidence="3" id="KW-0812">Transmembrane</keyword>
<evidence type="ECO:0000256" key="1">
    <source>
        <dbReference type="SAM" id="Coils"/>
    </source>
</evidence>
<dbReference type="Pfam" id="PF13240">
    <property type="entry name" value="Zn_Ribbon_1"/>
    <property type="match status" value="1"/>
</dbReference>
<feature type="compositionally biased region" description="Basic and acidic residues" evidence="2">
    <location>
        <begin position="90"/>
        <end position="107"/>
    </location>
</feature>
<evidence type="ECO:0000256" key="3">
    <source>
        <dbReference type="SAM" id="Phobius"/>
    </source>
</evidence>
<evidence type="ECO:0000259" key="4">
    <source>
        <dbReference type="Pfam" id="PF13240"/>
    </source>
</evidence>
<keyword evidence="1" id="KW-0175">Coiled coil</keyword>
<protein>
    <submittedName>
        <fullName evidence="5">Zinc-ribbon domain-containing protein</fullName>
    </submittedName>
</protein>